<organism evidence="10 11">
    <name type="scientific">Tritrichomonas musculus</name>
    <dbReference type="NCBI Taxonomy" id="1915356"/>
    <lineage>
        <taxon>Eukaryota</taxon>
        <taxon>Metamonada</taxon>
        <taxon>Parabasalia</taxon>
        <taxon>Tritrichomonadida</taxon>
        <taxon>Tritrichomonadidae</taxon>
        <taxon>Tritrichomonas</taxon>
    </lineage>
</organism>
<dbReference type="InterPro" id="IPR027417">
    <property type="entry name" value="P-loop_NTPase"/>
</dbReference>
<evidence type="ECO:0000256" key="5">
    <source>
        <dbReference type="ARBA" id="ARBA00022840"/>
    </source>
</evidence>
<feature type="domain" description="Helicase C-terminal" evidence="9">
    <location>
        <begin position="337"/>
        <end position="483"/>
    </location>
</feature>
<dbReference type="Pfam" id="PF00271">
    <property type="entry name" value="Helicase_C"/>
    <property type="match status" value="1"/>
</dbReference>
<reference evidence="10 11" key="1">
    <citation type="submission" date="2024-04" db="EMBL/GenBank/DDBJ databases">
        <title>Tritrichomonas musculus Genome.</title>
        <authorList>
            <person name="Alves-Ferreira E."/>
            <person name="Grigg M."/>
            <person name="Lorenzi H."/>
            <person name="Galac M."/>
        </authorList>
    </citation>
    <scope>NUCLEOTIDE SEQUENCE [LARGE SCALE GENOMIC DNA]</scope>
    <source>
        <strain evidence="10 11">EAF2021</strain>
    </source>
</reference>
<dbReference type="EC" id="3.6.4.13" evidence="1"/>
<evidence type="ECO:0000259" key="9">
    <source>
        <dbReference type="PROSITE" id="PS51194"/>
    </source>
</evidence>
<evidence type="ECO:0000313" key="10">
    <source>
        <dbReference type="EMBL" id="KAK8870350.1"/>
    </source>
</evidence>
<evidence type="ECO:0000313" key="11">
    <source>
        <dbReference type="Proteomes" id="UP001470230"/>
    </source>
</evidence>
<dbReference type="InterPro" id="IPR011545">
    <property type="entry name" value="DEAD/DEAH_box_helicase_dom"/>
</dbReference>
<keyword evidence="2 6" id="KW-0547">Nucleotide-binding</keyword>
<evidence type="ECO:0000256" key="7">
    <source>
        <dbReference type="SAM" id="MobiDB-lite"/>
    </source>
</evidence>
<comment type="caution">
    <text evidence="10">The sequence shown here is derived from an EMBL/GenBank/DDBJ whole genome shotgun (WGS) entry which is preliminary data.</text>
</comment>
<dbReference type="PROSITE" id="PS51192">
    <property type="entry name" value="HELICASE_ATP_BIND_1"/>
    <property type="match status" value="1"/>
</dbReference>
<feature type="domain" description="Helicase ATP-binding" evidence="8">
    <location>
        <begin position="137"/>
        <end position="313"/>
    </location>
</feature>
<gene>
    <name evidence="10" type="ORF">M9Y10_008231</name>
</gene>
<dbReference type="SMART" id="SM00487">
    <property type="entry name" value="DEXDc"/>
    <property type="match status" value="1"/>
</dbReference>
<keyword evidence="11" id="KW-1185">Reference proteome</keyword>
<keyword evidence="5 6" id="KW-0067">ATP-binding</keyword>
<dbReference type="SMART" id="SM00490">
    <property type="entry name" value="HELICc"/>
    <property type="match status" value="1"/>
</dbReference>
<name>A0ABR2IXQ4_9EUKA</name>
<evidence type="ECO:0000256" key="3">
    <source>
        <dbReference type="ARBA" id="ARBA00022801"/>
    </source>
</evidence>
<comment type="similarity">
    <text evidence="6">Belongs to the DEAD box helicase family.</text>
</comment>
<dbReference type="Proteomes" id="UP001470230">
    <property type="component" value="Unassembled WGS sequence"/>
</dbReference>
<dbReference type="SUPFAM" id="SSF52540">
    <property type="entry name" value="P-loop containing nucleoside triphosphate hydrolases"/>
    <property type="match status" value="1"/>
</dbReference>
<dbReference type="InterPro" id="IPR001650">
    <property type="entry name" value="Helicase_C-like"/>
</dbReference>
<dbReference type="PANTHER" id="PTHR47958">
    <property type="entry name" value="ATP-DEPENDENT RNA HELICASE DBP3"/>
    <property type="match status" value="1"/>
</dbReference>
<protein>
    <recommendedName>
        <fullName evidence="1">RNA helicase</fullName>
        <ecNumber evidence="1">3.6.4.13</ecNumber>
    </recommendedName>
</protein>
<dbReference type="PROSITE" id="PS51194">
    <property type="entry name" value="HELICASE_CTER"/>
    <property type="match status" value="1"/>
</dbReference>
<dbReference type="CDD" id="cd18787">
    <property type="entry name" value="SF2_C_DEAD"/>
    <property type="match status" value="1"/>
</dbReference>
<evidence type="ECO:0000256" key="1">
    <source>
        <dbReference type="ARBA" id="ARBA00012552"/>
    </source>
</evidence>
<sequence>MSGSSAYIPPHLRAQASQPNTIQNLQQQDRQTHFVPNSANQAPNYQRNRNNANISRSRSLPVQLNTVADSVIEERFAQNEETTDMSVYDGAEVTVHTNGAELEPIQQFPGCGIRNEILLSVAEIGFKLPTSVQKYAIPYILSHHDVIVTSQTGSGKTAAYMLPVISQVLSFQRYRDPSVVVLVPTRELALQIQTETNKFTSGAGLKTVCVFGGASINDQLRLLRFSCDILIATPGRLIDIMQRGQLRLCSVQHLILDEADRMLDMGFEPQIDKVINGFDMPTPDQRQTLLFSATFPTEVQNLARKFMRPDVTRIEVGMQDAPSLIEQRFIYVPETSKLSALLDTIGEVDGQTLVFAERKVKVDHIEEYLYDEGCHVVAIHGDRDMNDRRAALRGFINGRAKIMIATDVAARGIDIPDVAHVINLDLPTDVDSYIHRIGRTGRAGKRGIATSFWNETNSSFLITLISHFRQNRQPIPPGLEDFDRENRKNSGGGPRGHGGRGNRGRGNFPRDHSFNNVSYRYY</sequence>
<keyword evidence="4 6" id="KW-0347">Helicase</keyword>
<dbReference type="Gene3D" id="3.40.50.300">
    <property type="entry name" value="P-loop containing nucleotide triphosphate hydrolases"/>
    <property type="match status" value="2"/>
</dbReference>
<dbReference type="InterPro" id="IPR000629">
    <property type="entry name" value="RNA-helicase_DEAD-box_CS"/>
</dbReference>
<dbReference type="InterPro" id="IPR014001">
    <property type="entry name" value="Helicase_ATP-bd"/>
</dbReference>
<accession>A0ABR2IXQ4</accession>
<evidence type="ECO:0000256" key="6">
    <source>
        <dbReference type="RuleBase" id="RU000492"/>
    </source>
</evidence>
<feature type="region of interest" description="Disordered" evidence="7">
    <location>
        <begin position="473"/>
        <end position="522"/>
    </location>
</feature>
<dbReference type="Pfam" id="PF00270">
    <property type="entry name" value="DEAD"/>
    <property type="match status" value="1"/>
</dbReference>
<feature type="compositionally biased region" description="Low complexity" evidence="7">
    <location>
        <begin position="47"/>
        <end position="58"/>
    </location>
</feature>
<dbReference type="PROSITE" id="PS00039">
    <property type="entry name" value="DEAD_ATP_HELICASE"/>
    <property type="match status" value="1"/>
</dbReference>
<evidence type="ECO:0000256" key="4">
    <source>
        <dbReference type="ARBA" id="ARBA00022806"/>
    </source>
</evidence>
<dbReference type="EMBL" id="JAPFFF010000014">
    <property type="protein sequence ID" value="KAK8870350.1"/>
    <property type="molecule type" value="Genomic_DNA"/>
</dbReference>
<feature type="region of interest" description="Disordered" evidence="7">
    <location>
        <begin position="36"/>
        <end position="58"/>
    </location>
</feature>
<evidence type="ECO:0000259" key="8">
    <source>
        <dbReference type="PROSITE" id="PS51192"/>
    </source>
</evidence>
<evidence type="ECO:0000256" key="2">
    <source>
        <dbReference type="ARBA" id="ARBA00022741"/>
    </source>
</evidence>
<feature type="compositionally biased region" description="Polar residues" evidence="7">
    <location>
        <begin position="36"/>
        <end position="46"/>
    </location>
</feature>
<dbReference type="GO" id="GO:0004386">
    <property type="term" value="F:helicase activity"/>
    <property type="evidence" value="ECO:0007669"/>
    <property type="project" value="UniProtKB-KW"/>
</dbReference>
<proteinExistence type="inferred from homology"/>
<keyword evidence="3 6" id="KW-0378">Hydrolase</keyword>